<dbReference type="EMBL" id="BARU01011528">
    <property type="protein sequence ID" value="GAH45630.1"/>
    <property type="molecule type" value="Genomic_DNA"/>
</dbReference>
<dbReference type="AlphaFoldDB" id="X1GLB5"/>
<protein>
    <recommendedName>
        <fullName evidence="1">GIY-YIG domain-containing protein</fullName>
    </recommendedName>
</protein>
<accession>X1GLB5</accession>
<organism evidence="2">
    <name type="scientific">marine sediment metagenome</name>
    <dbReference type="NCBI Taxonomy" id="412755"/>
    <lineage>
        <taxon>unclassified sequences</taxon>
        <taxon>metagenomes</taxon>
        <taxon>ecological metagenomes</taxon>
    </lineage>
</organism>
<sequence>MPIINAWHRLTDPEAIRRILRKAGVYELGNKYRTVIYIGHAKGGNLRQRIKDHTREYANDCIRRNAVYFRYMVMRAYATGERTLFKEYKAKHNNKIPPCNTRDPSLGH</sequence>
<evidence type="ECO:0000313" key="2">
    <source>
        <dbReference type="EMBL" id="GAH45630.1"/>
    </source>
</evidence>
<dbReference type="PROSITE" id="PS50164">
    <property type="entry name" value="GIY_YIG"/>
    <property type="match status" value="1"/>
</dbReference>
<name>X1GLB5_9ZZZZ</name>
<dbReference type="InterPro" id="IPR055930">
    <property type="entry name" value="DUF7508"/>
</dbReference>
<dbReference type="SUPFAM" id="SSF82771">
    <property type="entry name" value="GIY-YIG endonuclease"/>
    <property type="match status" value="1"/>
</dbReference>
<gene>
    <name evidence="2" type="ORF">S03H2_21610</name>
</gene>
<comment type="caution">
    <text evidence="2">The sequence shown here is derived from an EMBL/GenBank/DDBJ whole genome shotgun (WGS) entry which is preliminary data.</text>
</comment>
<dbReference type="Gene3D" id="3.40.1440.10">
    <property type="entry name" value="GIY-YIG endonuclease"/>
    <property type="match status" value="1"/>
</dbReference>
<reference evidence="2" key="1">
    <citation type="journal article" date="2014" name="Front. Microbiol.">
        <title>High frequency of phylogenetically diverse reductive dehalogenase-homologous genes in deep subseafloor sedimentary metagenomes.</title>
        <authorList>
            <person name="Kawai M."/>
            <person name="Futagami T."/>
            <person name="Toyoda A."/>
            <person name="Takaki Y."/>
            <person name="Nishi S."/>
            <person name="Hori S."/>
            <person name="Arai W."/>
            <person name="Tsubouchi T."/>
            <person name="Morono Y."/>
            <person name="Uchiyama I."/>
            <person name="Ito T."/>
            <person name="Fujiyama A."/>
            <person name="Inagaki F."/>
            <person name="Takami H."/>
        </authorList>
    </citation>
    <scope>NUCLEOTIDE SEQUENCE</scope>
    <source>
        <strain evidence="2">Expedition CK06-06</strain>
    </source>
</reference>
<proteinExistence type="predicted"/>
<evidence type="ECO:0000259" key="1">
    <source>
        <dbReference type="PROSITE" id="PS50164"/>
    </source>
</evidence>
<dbReference type="InterPro" id="IPR035901">
    <property type="entry name" value="GIY-YIG_endonuc_sf"/>
</dbReference>
<feature type="domain" description="GIY-YIG" evidence="1">
    <location>
        <begin position="21"/>
        <end position="101"/>
    </location>
</feature>
<dbReference type="InterPro" id="IPR000305">
    <property type="entry name" value="GIY-YIG_endonuc"/>
</dbReference>
<dbReference type="Pfam" id="PF24348">
    <property type="entry name" value="DUF7508"/>
    <property type="match status" value="1"/>
</dbReference>